<sequence length="90" mass="10263">MTVSELKLKIFRQVDALDKNQLEKLHDMLQAYEREHAHVHAQNDVDTEHWEALTDAQRKGILDAIAEIEAGAGIPGEKVMANIREKYLNV</sequence>
<gene>
    <name evidence="1" type="ORF">CYPRO_1326</name>
</gene>
<name>A0A345UJD1_9BACT</name>
<dbReference type="Proteomes" id="UP000254808">
    <property type="component" value="Chromosome"/>
</dbReference>
<proteinExistence type="predicted"/>
<dbReference type="EMBL" id="CP027806">
    <property type="protein sequence ID" value="AXJ00583.1"/>
    <property type="molecule type" value="Genomic_DNA"/>
</dbReference>
<dbReference type="KEGG" id="cprv:CYPRO_1326"/>
<protein>
    <recommendedName>
        <fullName evidence="3">Addiction module component</fullName>
    </recommendedName>
</protein>
<reference evidence="1 2" key="1">
    <citation type="submission" date="2018-03" db="EMBL/GenBank/DDBJ databases">
        <title>Phenotypic and genomic properties of Cyclonatronum proteinivorum gen. nov., sp. nov., a haloalkaliphilic bacteroidete from soda lakes possessing Na+-translocating rhodopsin.</title>
        <authorList>
            <person name="Toshchakov S.V."/>
            <person name="Korzhenkov A."/>
            <person name="Samarov N.I."/>
            <person name="Kublanov I.V."/>
            <person name="Muntyan M.S."/>
            <person name="Sorokin D.Y."/>
        </authorList>
    </citation>
    <scope>NUCLEOTIDE SEQUENCE [LARGE SCALE GENOMIC DNA]</scope>
    <source>
        <strain evidence="1 2">Omega</strain>
    </source>
</reference>
<evidence type="ECO:0000313" key="2">
    <source>
        <dbReference type="Proteomes" id="UP000254808"/>
    </source>
</evidence>
<organism evidence="1 2">
    <name type="scientific">Cyclonatronum proteinivorum</name>
    <dbReference type="NCBI Taxonomy" id="1457365"/>
    <lineage>
        <taxon>Bacteria</taxon>
        <taxon>Pseudomonadati</taxon>
        <taxon>Balneolota</taxon>
        <taxon>Balneolia</taxon>
        <taxon>Balneolales</taxon>
        <taxon>Cyclonatronaceae</taxon>
        <taxon>Cyclonatronum</taxon>
    </lineage>
</organism>
<evidence type="ECO:0008006" key="3">
    <source>
        <dbReference type="Google" id="ProtNLM"/>
    </source>
</evidence>
<evidence type="ECO:0000313" key="1">
    <source>
        <dbReference type="EMBL" id="AXJ00583.1"/>
    </source>
</evidence>
<accession>A0A345UJD1</accession>
<dbReference type="AlphaFoldDB" id="A0A345UJD1"/>
<keyword evidence="2" id="KW-1185">Reference proteome</keyword>